<evidence type="ECO:0000313" key="3">
    <source>
        <dbReference type="Proteomes" id="UP001229486"/>
    </source>
</evidence>
<dbReference type="SUPFAM" id="SSF55961">
    <property type="entry name" value="Bet v1-like"/>
    <property type="match status" value="1"/>
</dbReference>
<proteinExistence type="predicted"/>
<feature type="region of interest" description="Disordered" evidence="1">
    <location>
        <begin position="193"/>
        <end position="218"/>
    </location>
</feature>
<dbReference type="Proteomes" id="UP001229486">
    <property type="component" value="Unassembled WGS sequence"/>
</dbReference>
<reference evidence="2" key="1">
    <citation type="submission" date="2023-07" db="EMBL/GenBank/DDBJ databases">
        <title>Sorghum-associated microbial communities from plants grown in Nebraska, USA.</title>
        <authorList>
            <person name="Schachtman D."/>
        </authorList>
    </citation>
    <scope>NUCLEOTIDE SEQUENCE</scope>
    <source>
        <strain evidence="2">DS1061</strain>
    </source>
</reference>
<evidence type="ECO:0000256" key="1">
    <source>
        <dbReference type="SAM" id="MobiDB-lite"/>
    </source>
</evidence>
<dbReference type="InterPro" id="IPR023393">
    <property type="entry name" value="START-like_dom_sf"/>
</dbReference>
<sequence>MAITIRSSFTVDAPPSDVWKTMIDIERSAPCFPGAELKEQQPDGSYKGGFTVKLGPLTLKFAGKFKIAEQNDADRKVVVSASGTDTKGRGGADAQINAAVTDAGSGKTKVDVVSDVNLSGTVAQYGRGAGMIEALSQQLLNQFAKNLTALIESDAAYAAETATSAQAAHATPATSGGAASAPGDQTNRINEATQTATTDASRPAVETRRPPPAPAPVVPLDAGALMRKAMWQSVRNFFARLFGAKQQH</sequence>
<dbReference type="AlphaFoldDB" id="A0AB73IKX7"/>
<gene>
    <name evidence="2" type="ORF">J2793_005267</name>
</gene>
<dbReference type="CDD" id="cd07823">
    <property type="entry name" value="SRPBCC_5"/>
    <property type="match status" value="1"/>
</dbReference>
<protein>
    <submittedName>
        <fullName evidence="2">Carbon monoxide dehydrogenase subunit G</fullName>
    </submittedName>
</protein>
<evidence type="ECO:0000313" key="2">
    <source>
        <dbReference type="EMBL" id="MDP9649799.1"/>
    </source>
</evidence>
<dbReference type="InterPro" id="IPR010419">
    <property type="entry name" value="CO_DH_gsu"/>
</dbReference>
<dbReference type="RefSeq" id="WP_392395037.1">
    <property type="nucleotide sequence ID" value="NZ_JAURTK010000007.1"/>
</dbReference>
<accession>A0AB73IKX7</accession>
<organism evidence="2 3">
    <name type="scientific">Paraburkholderia caledonica</name>
    <dbReference type="NCBI Taxonomy" id="134536"/>
    <lineage>
        <taxon>Bacteria</taxon>
        <taxon>Pseudomonadati</taxon>
        <taxon>Pseudomonadota</taxon>
        <taxon>Betaproteobacteria</taxon>
        <taxon>Burkholderiales</taxon>
        <taxon>Burkholderiaceae</taxon>
        <taxon>Paraburkholderia</taxon>
    </lineage>
</organism>
<dbReference type="Pfam" id="PF06240">
    <property type="entry name" value="COXG"/>
    <property type="match status" value="1"/>
</dbReference>
<dbReference type="EMBL" id="JAURTK010000007">
    <property type="protein sequence ID" value="MDP9649799.1"/>
    <property type="molecule type" value="Genomic_DNA"/>
</dbReference>
<comment type="caution">
    <text evidence="2">The sequence shown here is derived from an EMBL/GenBank/DDBJ whole genome shotgun (WGS) entry which is preliminary data.</text>
</comment>
<dbReference type="PANTHER" id="PTHR38588">
    <property type="entry name" value="BLL0334 PROTEIN"/>
    <property type="match status" value="1"/>
</dbReference>
<dbReference type="Gene3D" id="3.30.530.20">
    <property type="match status" value="1"/>
</dbReference>
<dbReference type="PANTHER" id="PTHR38588:SF1">
    <property type="entry name" value="BLL0334 PROTEIN"/>
    <property type="match status" value="1"/>
</dbReference>
<name>A0AB73IKX7_9BURK</name>